<keyword evidence="2" id="KW-1185">Reference proteome</keyword>
<evidence type="ECO:0000313" key="2">
    <source>
        <dbReference type="Proteomes" id="UP000790709"/>
    </source>
</evidence>
<organism evidence="1 2">
    <name type="scientific">Leucogyrophana mollusca</name>
    <dbReference type="NCBI Taxonomy" id="85980"/>
    <lineage>
        <taxon>Eukaryota</taxon>
        <taxon>Fungi</taxon>
        <taxon>Dikarya</taxon>
        <taxon>Basidiomycota</taxon>
        <taxon>Agaricomycotina</taxon>
        <taxon>Agaricomycetes</taxon>
        <taxon>Agaricomycetidae</taxon>
        <taxon>Boletales</taxon>
        <taxon>Boletales incertae sedis</taxon>
        <taxon>Leucogyrophana</taxon>
    </lineage>
</organism>
<name>A0ACB8BDQ6_9AGAM</name>
<reference evidence="1" key="1">
    <citation type="journal article" date="2021" name="New Phytol.">
        <title>Evolutionary innovations through gain and loss of genes in the ectomycorrhizal Boletales.</title>
        <authorList>
            <person name="Wu G."/>
            <person name="Miyauchi S."/>
            <person name="Morin E."/>
            <person name="Kuo A."/>
            <person name="Drula E."/>
            <person name="Varga T."/>
            <person name="Kohler A."/>
            <person name="Feng B."/>
            <person name="Cao Y."/>
            <person name="Lipzen A."/>
            <person name="Daum C."/>
            <person name="Hundley H."/>
            <person name="Pangilinan J."/>
            <person name="Johnson J."/>
            <person name="Barry K."/>
            <person name="LaButti K."/>
            <person name="Ng V."/>
            <person name="Ahrendt S."/>
            <person name="Min B."/>
            <person name="Choi I.G."/>
            <person name="Park H."/>
            <person name="Plett J.M."/>
            <person name="Magnuson J."/>
            <person name="Spatafora J.W."/>
            <person name="Nagy L.G."/>
            <person name="Henrissat B."/>
            <person name="Grigoriev I.V."/>
            <person name="Yang Z.L."/>
            <person name="Xu J."/>
            <person name="Martin F.M."/>
        </authorList>
    </citation>
    <scope>NUCLEOTIDE SEQUENCE</scope>
    <source>
        <strain evidence="1">KUC20120723A-06</strain>
    </source>
</reference>
<evidence type="ECO:0000313" key="1">
    <source>
        <dbReference type="EMBL" id="KAH7923649.1"/>
    </source>
</evidence>
<accession>A0ACB8BDQ6</accession>
<proteinExistence type="predicted"/>
<comment type="caution">
    <text evidence="1">The sequence shown here is derived from an EMBL/GenBank/DDBJ whole genome shotgun (WGS) entry which is preliminary data.</text>
</comment>
<dbReference type="EMBL" id="MU266446">
    <property type="protein sequence ID" value="KAH7923649.1"/>
    <property type="molecule type" value="Genomic_DNA"/>
</dbReference>
<dbReference type="Proteomes" id="UP000790709">
    <property type="component" value="Unassembled WGS sequence"/>
</dbReference>
<sequence length="322" mass="36521">MVPSNSVFSAFAFIGFVLVTIPLPCHLQSWNTGTCMYIAWTSLGCLTQFINSIIWNDNVVNWAPVWCDITARFIIGFTVGIPASSLCMIRRLYRIATMQSLNRTRDERRRAVVIDLSIGVGFPCVIMALEYIVQGHRFDIFEQIGCFPFTLNTPPAYPLVLMWPVVIGLISAIYAVLTFRAAWWGKARLEELLRTNCHISASHYWRLMAVCGVEILCTVPIGLYPIIMDATQHVSPWTGWSDVHSNFSSVEQISTDVWQKELSNVVGLEMMRWLYVFCAFVFFAFFGLAEEVRMGYCRAFRSFARSLGYLSDTSHTNTSAYG</sequence>
<protein>
    <submittedName>
        <fullName evidence="1">Pheromone receptor</fullName>
    </submittedName>
</protein>
<keyword evidence="1" id="KW-0675">Receptor</keyword>
<gene>
    <name evidence="1" type="ORF">BV22DRAFT_1014989</name>
</gene>